<dbReference type="InterPro" id="IPR010156">
    <property type="entry name" value="CRISPR-assoc_prot_Cas6"/>
</dbReference>
<dbReference type="PIRSF" id="PIRSF005054">
    <property type="entry name" value="PF1131"/>
    <property type="match status" value="1"/>
</dbReference>
<dbReference type="InterPro" id="IPR045747">
    <property type="entry name" value="CRISPR-assoc_prot_Cas6_N_sf"/>
</dbReference>
<dbReference type="Gene3D" id="3.30.70.1900">
    <property type="match status" value="1"/>
</dbReference>
<keyword evidence="3" id="KW-0051">Antiviral defense</keyword>
<keyword evidence="2" id="KW-0694">RNA-binding</keyword>
<organism evidence="8 9">
    <name type="scientific">Segatella copri</name>
    <dbReference type="NCBI Taxonomy" id="165179"/>
    <lineage>
        <taxon>Bacteria</taxon>
        <taxon>Pseudomonadati</taxon>
        <taxon>Bacteroidota</taxon>
        <taxon>Bacteroidia</taxon>
        <taxon>Bacteroidales</taxon>
        <taxon>Prevotellaceae</taxon>
        <taxon>Segatella</taxon>
    </lineage>
</organism>
<protein>
    <recommendedName>
        <fullName evidence="4">CRISPR-associated endoribonuclease</fullName>
    </recommendedName>
</protein>
<gene>
    <name evidence="8" type="primary">cas6</name>
    <name evidence="8" type="ORF">F7D31_00040</name>
</gene>
<comment type="similarity">
    <text evidence="1 4">Belongs to the CRISPR-associated protein Cas6/Cse3/CasE family.</text>
</comment>
<evidence type="ECO:0000256" key="2">
    <source>
        <dbReference type="ARBA" id="ARBA00022884"/>
    </source>
</evidence>
<evidence type="ECO:0000259" key="7">
    <source>
        <dbReference type="Pfam" id="PF01881"/>
    </source>
</evidence>
<proteinExistence type="inferred from homology"/>
<evidence type="ECO:0000256" key="6">
    <source>
        <dbReference type="PIRSR" id="PIRSR005054-50"/>
    </source>
</evidence>
<dbReference type="CDD" id="cd21140">
    <property type="entry name" value="Cas6_I-like"/>
    <property type="match status" value="1"/>
</dbReference>
<dbReference type="Pfam" id="PF21350">
    <property type="entry name" value="Cas6_I-A"/>
    <property type="match status" value="1"/>
</dbReference>
<dbReference type="GO" id="GO:0016788">
    <property type="term" value="F:hydrolase activity, acting on ester bonds"/>
    <property type="evidence" value="ECO:0007669"/>
    <property type="project" value="InterPro"/>
</dbReference>
<comment type="caution">
    <text evidence="8">The sequence shown here is derived from an EMBL/GenBank/DDBJ whole genome shotgun (WGS) entry which is preliminary data.</text>
</comment>
<evidence type="ECO:0000256" key="1">
    <source>
        <dbReference type="ARBA" id="ARBA00005937"/>
    </source>
</evidence>
<sequence>MKFKITLKIDRKHGDLLPFNYQYEQSAVIYRILAQADTQYSAWLHENGYLLHERKRFKLFCYSPFIFEKVRPLPEAGCLKIIGERAVWYISFIPEKSTLEFIQGIFAHQSFSIGNKKYQVAFDVVGVEAIPMPQLSEEMTFVALSPICVKLHEDNKTQYLSPDNPMFVEGVLKGLMARYESIHGQPFDMNDKEFSFELIDKKVKSKLITIKANTLYESRVRGYLCSFRMKAPLELMKIAYEGGVGEQCSQGFGFIKQKGFRHE</sequence>
<dbReference type="Proteomes" id="UP000421283">
    <property type="component" value="Unassembled WGS sequence"/>
</dbReference>
<dbReference type="GO" id="GO:0051607">
    <property type="term" value="P:defense response to virus"/>
    <property type="evidence" value="ECO:0007669"/>
    <property type="project" value="UniProtKB-KW"/>
</dbReference>
<dbReference type="InterPro" id="IPR049435">
    <property type="entry name" value="Cas_Cas6_C"/>
</dbReference>
<feature type="site" description="Transition state stabilizer" evidence="5">
    <location>
        <position position="58"/>
    </location>
</feature>
<dbReference type="PANTHER" id="PTHR36984:SF1">
    <property type="entry name" value="CRISPR-ASSOCIATED ENDORIBONUCLEASE CAS6 1"/>
    <property type="match status" value="1"/>
</dbReference>
<evidence type="ECO:0000256" key="4">
    <source>
        <dbReference type="PIRNR" id="PIRNR005054"/>
    </source>
</evidence>
<dbReference type="EMBL" id="VZAP01000001">
    <property type="protein sequence ID" value="MQO91086.1"/>
    <property type="molecule type" value="Genomic_DNA"/>
</dbReference>
<dbReference type="GO" id="GO:0003723">
    <property type="term" value="F:RNA binding"/>
    <property type="evidence" value="ECO:0007669"/>
    <property type="project" value="UniProtKB-KW"/>
</dbReference>
<evidence type="ECO:0000313" key="8">
    <source>
        <dbReference type="EMBL" id="MQO91086.1"/>
    </source>
</evidence>
<evidence type="ECO:0000256" key="3">
    <source>
        <dbReference type="ARBA" id="ARBA00023118"/>
    </source>
</evidence>
<dbReference type="PANTHER" id="PTHR36984">
    <property type="entry name" value="CRISPR-ASSOCIATED ENDORIBONUCLEASE CAS6 1"/>
    <property type="match status" value="1"/>
</dbReference>
<accession>A0AA90VJF0</accession>
<dbReference type="Pfam" id="PF01881">
    <property type="entry name" value="Cas_Cas6_C"/>
    <property type="match status" value="1"/>
</dbReference>
<dbReference type="AlphaFoldDB" id="A0AA90VJF0"/>
<feature type="active site" description="Proton donor" evidence="6">
    <location>
        <position position="52"/>
    </location>
</feature>
<dbReference type="NCBIfam" id="TIGR01877">
    <property type="entry name" value="cas_cas6"/>
    <property type="match status" value="1"/>
</dbReference>
<dbReference type="Gene3D" id="3.30.70.1890">
    <property type="match status" value="1"/>
</dbReference>
<reference evidence="9" key="1">
    <citation type="submission" date="2019-09" db="EMBL/GenBank/DDBJ databases">
        <title>Distinct polysaccharide growth profiles of human intestinal Prevotella copri isolates.</title>
        <authorList>
            <person name="Fehlner-Peach H."/>
            <person name="Magnabosco C."/>
            <person name="Raghavan V."/>
            <person name="Scher J.U."/>
            <person name="Tett A."/>
            <person name="Cox L.M."/>
            <person name="Gottsegen C."/>
            <person name="Watters A."/>
            <person name="Wiltshire- Gordon J.D."/>
            <person name="Segata N."/>
            <person name="Bonneau R."/>
            <person name="Littman D.R."/>
        </authorList>
    </citation>
    <scope>NUCLEOTIDE SEQUENCE [LARGE SCALE GENOMIC DNA]</scope>
    <source>
        <strain evidence="9">iAU3127</strain>
    </source>
</reference>
<feature type="active site" description="Proton acceptor" evidence="6">
    <location>
        <position position="30"/>
    </location>
</feature>
<comment type="function">
    <text evidence="4">CRISPR (clustered regularly interspaced short palindromic repeat), is an adaptive immune system that provides protection against mobile genetic elements (viruses, transposable elements and conjugative plasmids). CRISPR clusters contain sequences complementary to antecedent mobile elements and target invading nucleic acids. CRISPR clusters are transcribed and processed into CRISPR RNA (crRNA).</text>
</comment>
<feature type="domain" description="CRISPR associated protein Cas6 C-terminal" evidence="7">
    <location>
        <begin position="132"/>
        <end position="256"/>
    </location>
</feature>
<evidence type="ECO:0000256" key="5">
    <source>
        <dbReference type="PIRSR" id="PIRSR005054-1"/>
    </source>
</evidence>
<dbReference type="RefSeq" id="WP_153136789.1">
    <property type="nucleotide sequence ID" value="NZ_JAHOFA010000013.1"/>
</dbReference>
<name>A0AA90VJF0_9BACT</name>
<evidence type="ECO:0000313" key="9">
    <source>
        <dbReference type="Proteomes" id="UP000421283"/>
    </source>
</evidence>